<dbReference type="PANTHER" id="PTHR47738">
    <property type="entry name" value="PTS SYSTEM FRUCTOSE-LIKE EIIA COMPONENT-RELATED"/>
    <property type="match status" value="1"/>
</dbReference>
<evidence type="ECO:0000259" key="6">
    <source>
        <dbReference type="PROSITE" id="PS51094"/>
    </source>
</evidence>
<keyword evidence="2" id="KW-0597">Phosphoprotein</keyword>
<dbReference type="NCBIfam" id="TIGR00848">
    <property type="entry name" value="fruA"/>
    <property type="match status" value="1"/>
</dbReference>
<dbReference type="CDD" id="cd00211">
    <property type="entry name" value="PTS_IIA_fru"/>
    <property type="match status" value="1"/>
</dbReference>
<dbReference type="GO" id="GO:0009401">
    <property type="term" value="P:phosphoenolpyruvate-dependent sugar phosphotransferase system"/>
    <property type="evidence" value="ECO:0007669"/>
    <property type="project" value="UniProtKB-KW"/>
</dbReference>
<dbReference type="RefSeq" id="WP_103103272.1">
    <property type="nucleotide sequence ID" value="NZ_BDEC01000006.1"/>
</dbReference>
<dbReference type="InterPro" id="IPR002178">
    <property type="entry name" value="PTS_EIIA_type-2_dom"/>
</dbReference>
<dbReference type="InterPro" id="IPR051541">
    <property type="entry name" value="PTS_SugarTrans_NitroReg"/>
</dbReference>
<proteinExistence type="predicted"/>
<evidence type="ECO:0000256" key="2">
    <source>
        <dbReference type="ARBA" id="ARBA00022553"/>
    </source>
</evidence>
<gene>
    <name evidence="7" type="ORF">TEHN7118_0178</name>
</gene>
<dbReference type="PANTHER" id="PTHR47738:SF1">
    <property type="entry name" value="NITROGEN REGULATORY PROTEIN"/>
    <property type="match status" value="1"/>
</dbReference>
<evidence type="ECO:0000256" key="3">
    <source>
        <dbReference type="ARBA" id="ARBA00022597"/>
    </source>
</evidence>
<evidence type="ECO:0000256" key="4">
    <source>
        <dbReference type="ARBA" id="ARBA00022679"/>
    </source>
</evidence>
<name>A0A2H6CQV5_TETHA</name>
<keyword evidence="8" id="KW-1185">Reference proteome</keyword>
<dbReference type="GO" id="GO:0030295">
    <property type="term" value="F:protein kinase activator activity"/>
    <property type="evidence" value="ECO:0007669"/>
    <property type="project" value="TreeGrafter"/>
</dbReference>
<evidence type="ECO:0000256" key="5">
    <source>
        <dbReference type="ARBA" id="ARBA00022683"/>
    </source>
</evidence>
<keyword evidence="5" id="KW-0598">Phosphotransferase system</keyword>
<dbReference type="InterPro" id="IPR016152">
    <property type="entry name" value="PTrfase/Anion_transptr"/>
</dbReference>
<dbReference type="SUPFAM" id="SSF55804">
    <property type="entry name" value="Phoshotransferase/anion transport protein"/>
    <property type="match status" value="1"/>
</dbReference>
<keyword evidence="1" id="KW-0813">Transport</keyword>
<dbReference type="Proteomes" id="UP000236214">
    <property type="component" value="Unassembled WGS sequence"/>
</dbReference>
<keyword evidence="3" id="KW-0762">Sugar transport</keyword>
<reference evidence="7 8" key="1">
    <citation type="submission" date="2016-05" db="EMBL/GenBank/DDBJ databases">
        <title>Whole genome sequencing of Tetragenococcus halophilus subsp. halophilus NISL 7118.</title>
        <authorList>
            <person name="Shiwa Y."/>
            <person name="Nishimura I."/>
            <person name="Yoshikawa H."/>
            <person name="Koyama Y."/>
            <person name="Oguma T."/>
        </authorList>
    </citation>
    <scope>NUCLEOTIDE SEQUENCE [LARGE SCALE GENOMIC DNA]</scope>
    <source>
        <strain evidence="7 8">NISL 7118</strain>
    </source>
</reference>
<evidence type="ECO:0000313" key="7">
    <source>
        <dbReference type="EMBL" id="GBD67372.1"/>
    </source>
</evidence>
<dbReference type="PROSITE" id="PS51094">
    <property type="entry name" value="PTS_EIIA_TYPE_2"/>
    <property type="match status" value="1"/>
</dbReference>
<keyword evidence="4" id="KW-0808">Transferase</keyword>
<dbReference type="Pfam" id="PF00359">
    <property type="entry name" value="PTS_EIIA_2"/>
    <property type="match status" value="1"/>
</dbReference>
<dbReference type="GO" id="GO:0008982">
    <property type="term" value="F:protein-N(PI)-phosphohistidine-sugar phosphotransferase activity"/>
    <property type="evidence" value="ECO:0007669"/>
    <property type="project" value="InterPro"/>
</dbReference>
<dbReference type="AlphaFoldDB" id="A0A2H6CQV5"/>
<dbReference type="Gene3D" id="3.40.930.10">
    <property type="entry name" value="Mannitol-specific EII, Chain A"/>
    <property type="match status" value="1"/>
</dbReference>
<protein>
    <recommendedName>
        <fullName evidence="6">PTS EIIA type-2 domain-containing protein</fullName>
    </recommendedName>
</protein>
<comment type="caution">
    <text evidence="7">The sequence shown here is derived from an EMBL/GenBank/DDBJ whole genome shotgun (WGS) entry which is preliminary data.</text>
</comment>
<dbReference type="EMBL" id="BDEC01000006">
    <property type="protein sequence ID" value="GBD67372.1"/>
    <property type="molecule type" value="Genomic_DNA"/>
</dbReference>
<evidence type="ECO:0000256" key="1">
    <source>
        <dbReference type="ARBA" id="ARBA00022448"/>
    </source>
</evidence>
<feature type="domain" description="PTS EIIA type-2" evidence="6">
    <location>
        <begin position="4"/>
        <end position="149"/>
    </location>
</feature>
<evidence type="ECO:0000313" key="8">
    <source>
        <dbReference type="Proteomes" id="UP000236214"/>
    </source>
</evidence>
<sequence>MSKKLITPSNIIIDGDVKDKEAGLYMIAEKAEELGISADAEETFKGFIEREQEMSTGFTDGFAIPHTRSDSIQYPSVIVVRLKHELNWETMDGQQVKIVIALLVPKEVEGNMHITLLSQLSRKLMKASFREEVMNSFDTESLFGCFKEIFE</sequence>
<dbReference type="GO" id="GO:0016020">
    <property type="term" value="C:membrane"/>
    <property type="evidence" value="ECO:0007669"/>
    <property type="project" value="InterPro"/>
</dbReference>
<dbReference type="InterPro" id="IPR004715">
    <property type="entry name" value="PTS_IIA_fruc"/>
</dbReference>
<organism evidence="7 8">
    <name type="scientific">Tetragenococcus halophilus subsp. halophilus</name>
    <dbReference type="NCBI Taxonomy" id="1513897"/>
    <lineage>
        <taxon>Bacteria</taxon>
        <taxon>Bacillati</taxon>
        <taxon>Bacillota</taxon>
        <taxon>Bacilli</taxon>
        <taxon>Lactobacillales</taxon>
        <taxon>Enterococcaceae</taxon>
        <taxon>Tetragenococcus</taxon>
    </lineage>
</organism>
<accession>A0A2H6CQV5</accession>